<evidence type="ECO:0000256" key="1">
    <source>
        <dbReference type="ARBA" id="ARBA00022603"/>
    </source>
</evidence>
<dbReference type="PANTHER" id="PTHR47816:SF4">
    <property type="entry name" value="RIBOSOMAL RNA SMALL SUBUNIT METHYLTRANSFERASE C"/>
    <property type="match status" value="1"/>
</dbReference>
<dbReference type="InterPro" id="IPR029063">
    <property type="entry name" value="SAM-dependent_MTases_sf"/>
</dbReference>
<dbReference type="RefSeq" id="WP_274778459.1">
    <property type="nucleotide sequence ID" value="NZ_CAMXYX010000008.1"/>
</dbReference>
<dbReference type="GeneID" id="83608180"/>
<dbReference type="InterPro" id="IPR046977">
    <property type="entry name" value="RsmC/RlmG"/>
</dbReference>
<dbReference type="Proteomes" id="UP001219297">
    <property type="component" value="Unassembled WGS sequence"/>
</dbReference>
<organism evidence="4 5">
    <name type="scientific">Actinotignum sanguinis</name>
    <dbReference type="NCBI Taxonomy" id="1445614"/>
    <lineage>
        <taxon>Bacteria</taxon>
        <taxon>Bacillati</taxon>
        <taxon>Actinomycetota</taxon>
        <taxon>Actinomycetes</taxon>
        <taxon>Actinomycetales</taxon>
        <taxon>Actinomycetaceae</taxon>
        <taxon>Actinotignum</taxon>
    </lineage>
</organism>
<evidence type="ECO:0000259" key="3">
    <source>
        <dbReference type="Pfam" id="PF05175"/>
    </source>
</evidence>
<keyword evidence="1 4" id="KW-0489">Methyltransferase</keyword>
<evidence type="ECO:0000256" key="2">
    <source>
        <dbReference type="ARBA" id="ARBA00022679"/>
    </source>
</evidence>
<evidence type="ECO:0000313" key="4">
    <source>
        <dbReference type="EMBL" id="MDE1656211.1"/>
    </source>
</evidence>
<gene>
    <name evidence="4" type="ORF">PWJ81_03915</name>
</gene>
<reference evidence="4 5" key="1">
    <citation type="submission" date="2023-02" db="EMBL/GenBank/DDBJ databases">
        <title>Defining the Infant Male Urobiome and Moving Towards Mechanisms in Urobiome Research.</title>
        <authorList>
            <person name="Reasoner S."/>
            <person name="Flores V."/>
            <person name="Van Horn G."/>
            <person name="Morales G."/>
            <person name="Peard L."/>
            <person name="Abelson B."/>
            <person name="Manuel C."/>
            <person name="Lee J."/>
            <person name="Baker B."/>
            <person name="Williams T."/>
            <person name="Schmitz J."/>
            <person name="Clayton D."/>
            <person name="Hadjifrangiskou M."/>
        </authorList>
    </citation>
    <scope>NUCLEOTIDE SEQUENCE [LARGE SCALE GENOMIC DNA]</scope>
    <source>
        <strain evidence="4 5">AS1053</strain>
    </source>
</reference>
<dbReference type="InterPro" id="IPR007848">
    <property type="entry name" value="Small_mtfrase_dom"/>
</dbReference>
<keyword evidence="5" id="KW-1185">Reference proteome</keyword>
<feature type="domain" description="Methyltransferase small" evidence="3">
    <location>
        <begin position="28"/>
        <end position="195"/>
    </location>
</feature>
<dbReference type="GO" id="GO:0032259">
    <property type="term" value="P:methylation"/>
    <property type="evidence" value="ECO:0007669"/>
    <property type="project" value="UniProtKB-KW"/>
</dbReference>
<dbReference type="CDD" id="cd02440">
    <property type="entry name" value="AdoMet_MTases"/>
    <property type="match status" value="1"/>
</dbReference>
<dbReference type="Gene3D" id="3.40.50.150">
    <property type="entry name" value="Vaccinia Virus protein VP39"/>
    <property type="match status" value="1"/>
</dbReference>
<dbReference type="PANTHER" id="PTHR47816">
    <property type="entry name" value="RIBOSOMAL RNA SMALL SUBUNIT METHYLTRANSFERASE C"/>
    <property type="match status" value="1"/>
</dbReference>
<sequence>MTSHYFSEHPDTASNARAMEVTIRGRDYSVTVDDGVFSGNGLDKGTAVLLRKVPEPELEPGDIAVDLGCGWGPITLALAAETPRVIGVDVNERARELTRINLEANGLHGDVLTPGEALERLGEKSIRLLWSNPPIRIGKAALHELLATWLDRLAADGEAYLVVQKNLGADSLAAWLAGEGYLCEKIGSSKGFRVLRVRRS</sequence>
<comment type="caution">
    <text evidence="4">The sequence shown here is derived from an EMBL/GenBank/DDBJ whole genome shotgun (WGS) entry which is preliminary data.</text>
</comment>
<dbReference type="Pfam" id="PF05175">
    <property type="entry name" value="MTS"/>
    <property type="match status" value="1"/>
</dbReference>
<name>A0ABT5V5V4_9ACTO</name>
<accession>A0ABT5V5V4</accession>
<protein>
    <submittedName>
        <fullName evidence="4">Methyltransferase</fullName>
    </submittedName>
</protein>
<proteinExistence type="predicted"/>
<dbReference type="SUPFAM" id="SSF53335">
    <property type="entry name" value="S-adenosyl-L-methionine-dependent methyltransferases"/>
    <property type="match status" value="1"/>
</dbReference>
<keyword evidence="2" id="KW-0808">Transferase</keyword>
<dbReference type="GO" id="GO:0008168">
    <property type="term" value="F:methyltransferase activity"/>
    <property type="evidence" value="ECO:0007669"/>
    <property type="project" value="UniProtKB-KW"/>
</dbReference>
<evidence type="ECO:0000313" key="5">
    <source>
        <dbReference type="Proteomes" id="UP001219297"/>
    </source>
</evidence>
<dbReference type="EMBL" id="JARBHI010000007">
    <property type="protein sequence ID" value="MDE1656211.1"/>
    <property type="molecule type" value="Genomic_DNA"/>
</dbReference>